<evidence type="ECO:0000256" key="1">
    <source>
        <dbReference type="SAM" id="MobiDB-lite"/>
    </source>
</evidence>
<feature type="region of interest" description="Disordered" evidence="1">
    <location>
        <begin position="210"/>
        <end position="277"/>
    </location>
</feature>
<keyword evidence="3" id="KW-1185">Reference proteome</keyword>
<reference evidence="2 3" key="1">
    <citation type="journal article" date="2021" name="Elife">
        <title>Chloroplast acquisition without the gene transfer in kleptoplastic sea slugs, Plakobranchus ocellatus.</title>
        <authorList>
            <person name="Maeda T."/>
            <person name="Takahashi S."/>
            <person name="Yoshida T."/>
            <person name="Shimamura S."/>
            <person name="Takaki Y."/>
            <person name="Nagai Y."/>
            <person name="Toyoda A."/>
            <person name="Suzuki Y."/>
            <person name="Arimoto A."/>
            <person name="Ishii H."/>
            <person name="Satoh N."/>
            <person name="Nishiyama T."/>
            <person name="Hasebe M."/>
            <person name="Maruyama T."/>
            <person name="Minagawa J."/>
            <person name="Obokata J."/>
            <person name="Shigenobu S."/>
        </authorList>
    </citation>
    <scope>NUCLEOTIDE SEQUENCE [LARGE SCALE GENOMIC DNA]</scope>
</reference>
<proteinExistence type="predicted"/>
<feature type="compositionally biased region" description="Polar residues" evidence="1">
    <location>
        <begin position="94"/>
        <end position="104"/>
    </location>
</feature>
<feature type="compositionally biased region" description="Basic and acidic residues" evidence="1">
    <location>
        <begin position="885"/>
        <end position="897"/>
    </location>
</feature>
<feature type="compositionally biased region" description="Basic and acidic residues" evidence="1">
    <location>
        <begin position="162"/>
        <end position="179"/>
    </location>
</feature>
<gene>
    <name evidence="2" type="ORF">ElyMa_002208800</name>
</gene>
<feature type="region of interest" description="Disordered" evidence="1">
    <location>
        <begin position="151"/>
        <end position="180"/>
    </location>
</feature>
<comment type="caution">
    <text evidence="2">The sequence shown here is derived from an EMBL/GenBank/DDBJ whole genome shotgun (WGS) entry which is preliminary data.</text>
</comment>
<dbReference type="EMBL" id="BMAT01004582">
    <property type="protein sequence ID" value="GFR76266.1"/>
    <property type="molecule type" value="Genomic_DNA"/>
</dbReference>
<protein>
    <submittedName>
        <fullName evidence="2">Uncharacterized protein</fullName>
    </submittedName>
</protein>
<sequence>MSNSTSLASFLSRLLKPDRKENVPTSNKSKVLKRHSAPVPNNFDVTNPAHIPPPSAKNSQAKARRKQIGGTIEEIQNTKSKVNKTSREDKRQKNTSPKENTQKVTLRKAQEGADKENERRSKSSNTRKTTRRHSTGLAYWFCVSGNADTLERGLKKPFPQENKNEKELNDREKRNKKQELAIIPEQGQLKDKGGTSGVPKPISLAGVIRRDGKKKRGDTKNRHSAPPDTLAVFRPKDRPQTANHHGDITHPVEITRRRRPDRTEVVPSPTRSMSPGVRYRVDGTLERPYVFPSALTFGAEGRKTQLRSSDVSPVQEFDTCPRSNLSTSMVLAEVHSPVCETAHHEKRVGSNSNVADISYDDFDVRKAFYLKYDDCDPEQMQPPAPDTRLCRHSMPMFPADFDVLTAHHSSRNGIPQGLPPSDMDGIHRSDPVPMRQRYSMPPKNEEFVYMGSKENLSVWTEFVDRQEVMKNSAMSHCETESAPRKRYSSPVQNRDYVYMGSIENIHLLNVEDKRAGCMSLKRDVDALFLSEDGADSAMANQDPGIASSSASVDDNQETSNLVRHPTSCQDDESLNKDHQAMDKQKRQFEEHHQSLPELCLHTDKRLSRAVHSESSAIDDDVVHSDGINMNKDNIRGAFCRNPFARNLGRSSCMPGNKKSFVPPPAIFSHPQSNVGISNTNKTPEMNVSALGKFSIMPGNKQFKLPPPPDYTPPREEMERAQTKLAECHHKGSQTDLQDEALYCVNMEDRDLSLTRDQAKTIHSLTLTSEFHTLIPVTNSDINDYYSTAANESSPSNVGEEKQQKTQTNVQRLLNVSMLSQGSDDVFKDGSASDTMGPVDNFQPSKRGTYLLPGVRAKSVSVVHKDLPSRIGADCEKSKDLSILSKSDDKVRKDEHTDSPAVSNETACEYSPSKSTEIAENKKTLGHNETMEMIGACATSTPKIARRDKSDKKLEEATTIPDRPVPTPRKRYSGIDLFTNVSNSPRSISLPSENYLQTKEKSSPLQPKHGSCEVSEDHQPSPPTVTKSPPVPKKRRNISKSRTDSESCFSAPETSEKVQPHQTYVQSNTKTDNIIRPEIPFEKENLPDSLVAGTKNTPPVQAQDINTPGSKNPQSFRLRDEFHKKSAVNKRFGKGLSLDDTCIADDELSCYDDMDMEEARDSTLKRRRRSMRKCVSVDDLLRSGSILDRSMILARKRRRRMRDRKCQSQVQLSSSEAEDAADGLVTSSRRKARSRDALCGRKEKGTHRAAPTQPGATSSARPICDNRPKARGSLGTFDGGLTPTAQGKHSKGVNNNTKMSSLGLAVRNIEKNNTGTIDSVRPSFSWTQQCRGTVVGELGRQDIEDPLETSNVCSPSSVTPKPWEVGLLNVGQNNGLFSTSDPVPRWRKGISASTPSLAIEKPIQPGRETVV</sequence>
<feature type="compositionally biased region" description="Basic and acidic residues" evidence="1">
    <location>
        <begin position="108"/>
        <end position="121"/>
    </location>
</feature>
<evidence type="ECO:0000313" key="3">
    <source>
        <dbReference type="Proteomes" id="UP000762676"/>
    </source>
</evidence>
<accession>A0AAV4FVB0</accession>
<feature type="region of interest" description="Disordered" evidence="1">
    <location>
        <begin position="885"/>
        <end position="914"/>
    </location>
</feature>
<feature type="region of interest" description="Disordered" evidence="1">
    <location>
        <begin position="538"/>
        <end position="584"/>
    </location>
</feature>
<dbReference type="Proteomes" id="UP000762676">
    <property type="component" value="Unassembled WGS sequence"/>
</dbReference>
<feature type="region of interest" description="Disordered" evidence="1">
    <location>
        <begin position="1195"/>
        <end position="1296"/>
    </location>
</feature>
<feature type="compositionally biased region" description="Basic and acidic residues" evidence="1">
    <location>
        <begin position="234"/>
        <end position="255"/>
    </location>
</feature>
<organism evidence="2 3">
    <name type="scientific">Elysia marginata</name>
    <dbReference type="NCBI Taxonomy" id="1093978"/>
    <lineage>
        <taxon>Eukaryota</taxon>
        <taxon>Metazoa</taxon>
        <taxon>Spiralia</taxon>
        <taxon>Lophotrochozoa</taxon>
        <taxon>Mollusca</taxon>
        <taxon>Gastropoda</taxon>
        <taxon>Heterobranchia</taxon>
        <taxon>Euthyneura</taxon>
        <taxon>Panpulmonata</taxon>
        <taxon>Sacoglossa</taxon>
        <taxon>Placobranchoidea</taxon>
        <taxon>Plakobranchidae</taxon>
        <taxon>Elysia</taxon>
    </lineage>
</organism>
<feature type="compositionally biased region" description="Basic and acidic residues" evidence="1">
    <location>
        <begin position="573"/>
        <end position="584"/>
    </location>
</feature>
<feature type="compositionally biased region" description="Basic and acidic residues" evidence="1">
    <location>
        <begin position="1233"/>
        <end position="1242"/>
    </location>
</feature>
<name>A0AAV4FVB0_9GAST</name>
<feature type="region of interest" description="Disordered" evidence="1">
    <location>
        <begin position="934"/>
        <end position="1063"/>
    </location>
</feature>
<feature type="compositionally biased region" description="Polar residues" evidence="1">
    <location>
        <begin position="899"/>
        <end position="914"/>
    </location>
</feature>
<feature type="compositionally biased region" description="Polar residues" evidence="1">
    <location>
        <begin position="546"/>
        <end position="561"/>
    </location>
</feature>
<evidence type="ECO:0000313" key="2">
    <source>
        <dbReference type="EMBL" id="GFR76266.1"/>
    </source>
</evidence>
<feature type="compositionally biased region" description="Polar residues" evidence="1">
    <location>
        <begin position="978"/>
        <end position="996"/>
    </location>
</feature>
<feature type="compositionally biased region" description="Basic and acidic residues" evidence="1">
    <location>
        <begin position="944"/>
        <end position="955"/>
    </location>
</feature>
<feature type="compositionally biased region" description="Polar residues" evidence="1">
    <location>
        <begin position="1282"/>
        <end position="1296"/>
    </location>
</feature>
<feature type="region of interest" description="Disordered" evidence="1">
    <location>
        <begin position="1"/>
        <end position="132"/>
    </location>
</feature>